<evidence type="ECO:0000313" key="3">
    <source>
        <dbReference type="Proteomes" id="UP000708208"/>
    </source>
</evidence>
<dbReference type="InterPro" id="IPR026983">
    <property type="entry name" value="DHC"/>
</dbReference>
<dbReference type="EMBL" id="CAJVCH010552505">
    <property type="protein sequence ID" value="CAG7829674.1"/>
    <property type="molecule type" value="Genomic_DNA"/>
</dbReference>
<reference evidence="2" key="1">
    <citation type="submission" date="2021-06" db="EMBL/GenBank/DDBJ databases">
        <authorList>
            <person name="Hodson N. C."/>
            <person name="Mongue J. A."/>
            <person name="Jaron S. K."/>
        </authorList>
    </citation>
    <scope>NUCLEOTIDE SEQUENCE</scope>
</reference>
<comment type="caution">
    <text evidence="2">The sequence shown here is derived from an EMBL/GenBank/DDBJ whole genome shotgun (WGS) entry which is preliminary data.</text>
</comment>
<dbReference type="GO" id="GO:0007018">
    <property type="term" value="P:microtubule-based movement"/>
    <property type="evidence" value="ECO:0007669"/>
    <property type="project" value="InterPro"/>
</dbReference>
<proteinExistence type="predicted"/>
<keyword evidence="3" id="KW-1185">Reference proteome</keyword>
<dbReference type="PANTHER" id="PTHR22878">
    <property type="entry name" value="DYNEIN HEAVY CHAIN 6, AXONEMAL-LIKE-RELATED"/>
    <property type="match status" value="1"/>
</dbReference>
<dbReference type="OrthoDB" id="447173at2759"/>
<sequence>MQDELTALQPILIETSAATEKLMIKIERDTVDVEATKEVVAADEALANEAAAAAQAIKDDCENDLAEAIPALEAAIQALDTLKPADVTVVKSMKNPP</sequence>
<dbReference type="GO" id="GO:0051959">
    <property type="term" value="F:dynein light intermediate chain binding"/>
    <property type="evidence" value="ECO:0007669"/>
    <property type="project" value="InterPro"/>
</dbReference>
<evidence type="ECO:0000259" key="1">
    <source>
        <dbReference type="Pfam" id="PF12777"/>
    </source>
</evidence>
<dbReference type="Pfam" id="PF12777">
    <property type="entry name" value="MT"/>
    <property type="match status" value="1"/>
</dbReference>
<evidence type="ECO:0000313" key="2">
    <source>
        <dbReference type="EMBL" id="CAG7829674.1"/>
    </source>
</evidence>
<dbReference type="GO" id="GO:0045505">
    <property type="term" value="F:dynein intermediate chain binding"/>
    <property type="evidence" value="ECO:0007669"/>
    <property type="project" value="InterPro"/>
</dbReference>
<protein>
    <recommendedName>
        <fullName evidence="1">Dynein heavy chain coiled coil stalk domain-containing protein</fullName>
    </recommendedName>
</protein>
<feature type="domain" description="Dynein heavy chain coiled coil stalk" evidence="1">
    <location>
        <begin position="26"/>
        <end position="97"/>
    </location>
</feature>
<dbReference type="InterPro" id="IPR024743">
    <property type="entry name" value="Dynein_HC_stalk"/>
</dbReference>
<dbReference type="Proteomes" id="UP000708208">
    <property type="component" value="Unassembled WGS sequence"/>
</dbReference>
<name>A0A8J2LB86_9HEXA</name>
<organism evidence="2 3">
    <name type="scientific">Allacma fusca</name>
    <dbReference type="NCBI Taxonomy" id="39272"/>
    <lineage>
        <taxon>Eukaryota</taxon>
        <taxon>Metazoa</taxon>
        <taxon>Ecdysozoa</taxon>
        <taxon>Arthropoda</taxon>
        <taxon>Hexapoda</taxon>
        <taxon>Collembola</taxon>
        <taxon>Symphypleona</taxon>
        <taxon>Sminthuridae</taxon>
        <taxon>Allacma</taxon>
    </lineage>
</organism>
<gene>
    <name evidence="2" type="ORF">AFUS01_LOCUS39527</name>
</gene>
<dbReference type="AlphaFoldDB" id="A0A8J2LB86"/>
<feature type="non-terminal residue" evidence="2">
    <location>
        <position position="97"/>
    </location>
</feature>
<accession>A0A8J2LB86</accession>
<dbReference type="PANTHER" id="PTHR22878:SF71">
    <property type="entry name" value="DYNEIN, AXONEMAL, HEAVY CHAIN 3"/>
    <property type="match status" value="1"/>
</dbReference>
<dbReference type="GO" id="GO:0030286">
    <property type="term" value="C:dynein complex"/>
    <property type="evidence" value="ECO:0007669"/>
    <property type="project" value="InterPro"/>
</dbReference>